<dbReference type="AlphaFoldDB" id="A0AAV4T1N7"/>
<proteinExistence type="predicted"/>
<accession>A0AAV4T1N7</accession>
<dbReference type="EMBL" id="BPLR01010580">
    <property type="protein sequence ID" value="GIY40215.1"/>
    <property type="molecule type" value="Genomic_DNA"/>
</dbReference>
<reference evidence="1 2" key="1">
    <citation type="submission" date="2021-06" db="EMBL/GenBank/DDBJ databases">
        <title>Caerostris extrusa draft genome.</title>
        <authorList>
            <person name="Kono N."/>
            <person name="Arakawa K."/>
        </authorList>
    </citation>
    <scope>NUCLEOTIDE SEQUENCE [LARGE SCALE GENOMIC DNA]</scope>
</reference>
<sequence>MVPYFTIISIYDLLKIVSKGIYWLTLRYAMQCHRWFVSQASRGNSEHKDFLYKRRSHPTQLLPRCKSGPNGAAEGTSKAGFVQHAGKYKKEVWLDETYKLFKRRC</sequence>
<evidence type="ECO:0000313" key="1">
    <source>
        <dbReference type="EMBL" id="GIY40215.1"/>
    </source>
</evidence>
<gene>
    <name evidence="1" type="ORF">CEXT_687561</name>
</gene>
<comment type="caution">
    <text evidence="1">The sequence shown here is derived from an EMBL/GenBank/DDBJ whole genome shotgun (WGS) entry which is preliminary data.</text>
</comment>
<dbReference type="Proteomes" id="UP001054945">
    <property type="component" value="Unassembled WGS sequence"/>
</dbReference>
<name>A0AAV4T1N7_CAEEX</name>
<organism evidence="1 2">
    <name type="scientific">Caerostris extrusa</name>
    <name type="common">Bark spider</name>
    <name type="synonym">Caerostris bankana</name>
    <dbReference type="NCBI Taxonomy" id="172846"/>
    <lineage>
        <taxon>Eukaryota</taxon>
        <taxon>Metazoa</taxon>
        <taxon>Ecdysozoa</taxon>
        <taxon>Arthropoda</taxon>
        <taxon>Chelicerata</taxon>
        <taxon>Arachnida</taxon>
        <taxon>Araneae</taxon>
        <taxon>Araneomorphae</taxon>
        <taxon>Entelegynae</taxon>
        <taxon>Araneoidea</taxon>
        <taxon>Araneidae</taxon>
        <taxon>Caerostris</taxon>
    </lineage>
</organism>
<protein>
    <submittedName>
        <fullName evidence="1">Uncharacterized protein</fullName>
    </submittedName>
</protein>
<evidence type="ECO:0000313" key="2">
    <source>
        <dbReference type="Proteomes" id="UP001054945"/>
    </source>
</evidence>
<keyword evidence="2" id="KW-1185">Reference proteome</keyword>